<accession>K8P2Z0</accession>
<keyword evidence="5" id="KW-1185">Reference proteome</keyword>
<feature type="binding site" evidence="2">
    <location>
        <position position="116"/>
    </location>
    <ligand>
        <name>substrate</name>
    </ligand>
</feature>
<feature type="active site" evidence="1">
    <location>
        <position position="46"/>
    </location>
</feature>
<dbReference type="OrthoDB" id="6902891at2"/>
<reference evidence="4 5" key="1">
    <citation type="submission" date="2012-04" db="EMBL/GenBank/DDBJ databases">
        <title>The Genome Sequence of Afipia clevelandensis ATCC 49720.</title>
        <authorList>
            <consortium name="The Broad Institute Genome Sequencing Platform"/>
            <person name="Earl A."/>
            <person name="Ward D."/>
            <person name="Feldgarden M."/>
            <person name="Gevers D."/>
            <person name="Huys G."/>
            <person name="Walker B."/>
            <person name="Young S.K."/>
            <person name="Zeng Q."/>
            <person name="Gargeya S."/>
            <person name="Fitzgerald M."/>
            <person name="Haas B."/>
            <person name="Abouelleil A."/>
            <person name="Alvarado L."/>
            <person name="Arachchi H.M."/>
            <person name="Berlin A."/>
            <person name="Chapman S.B."/>
            <person name="Goldberg J."/>
            <person name="Griggs A."/>
            <person name="Gujja S."/>
            <person name="Hansen M."/>
            <person name="Howarth C."/>
            <person name="Imamovic A."/>
            <person name="Larimer J."/>
            <person name="McCowen C."/>
            <person name="Montmayeur A."/>
            <person name="Murphy C."/>
            <person name="Neiman D."/>
            <person name="Pearson M."/>
            <person name="Priest M."/>
            <person name="Roberts A."/>
            <person name="Saif S."/>
            <person name="Shea T."/>
            <person name="Sisk P."/>
            <person name="Sykes S."/>
            <person name="Wortman J."/>
            <person name="Nusbaum C."/>
            <person name="Birren B."/>
        </authorList>
    </citation>
    <scope>NUCLEOTIDE SEQUENCE [LARGE SCALE GENOMIC DNA]</scope>
    <source>
        <strain evidence="4 5">ATCC 49720</strain>
    </source>
</reference>
<evidence type="ECO:0000313" key="5">
    <source>
        <dbReference type="Proteomes" id="UP000001095"/>
    </source>
</evidence>
<evidence type="ECO:0000256" key="1">
    <source>
        <dbReference type="PIRSR" id="PIRSR014972-1"/>
    </source>
</evidence>
<dbReference type="InterPro" id="IPR054485">
    <property type="entry name" value="FlK-like_dom"/>
</dbReference>
<dbReference type="InterPro" id="IPR025540">
    <property type="entry name" value="FlK"/>
</dbReference>
<dbReference type="AlphaFoldDB" id="K8P2Z0"/>
<dbReference type="Gene3D" id="3.10.129.10">
    <property type="entry name" value="Hotdog Thioesterase"/>
    <property type="match status" value="1"/>
</dbReference>
<evidence type="ECO:0000313" key="4">
    <source>
        <dbReference type="EMBL" id="EKS35099.1"/>
    </source>
</evidence>
<feature type="binding site" evidence="2">
    <location>
        <position position="65"/>
    </location>
    <ligand>
        <name>substrate</name>
    </ligand>
</feature>
<proteinExistence type="predicted"/>
<dbReference type="PANTHER" id="PTHR36934">
    <property type="entry name" value="BLR0278 PROTEIN"/>
    <property type="match status" value="1"/>
</dbReference>
<feature type="domain" description="Fluoroacetyl-CoA-specific thioesterase-like" evidence="3">
    <location>
        <begin position="19"/>
        <end position="121"/>
    </location>
</feature>
<dbReference type="Proteomes" id="UP000001095">
    <property type="component" value="Unassembled WGS sequence"/>
</dbReference>
<comment type="caution">
    <text evidence="4">The sequence shown here is derived from an EMBL/GenBank/DDBJ whole genome shotgun (WGS) entry which is preliminary data.</text>
</comment>
<dbReference type="SUPFAM" id="SSF54637">
    <property type="entry name" value="Thioesterase/thiol ester dehydrase-isomerase"/>
    <property type="match status" value="1"/>
</dbReference>
<feature type="binding site" evidence="2">
    <location>
        <position position="65"/>
    </location>
    <ligand>
        <name>CoA</name>
        <dbReference type="ChEBI" id="CHEBI:57287"/>
    </ligand>
</feature>
<feature type="active site" evidence="1">
    <location>
        <position position="72"/>
    </location>
</feature>
<evidence type="ECO:0000256" key="2">
    <source>
        <dbReference type="PIRSR" id="PIRSR014972-2"/>
    </source>
</evidence>
<gene>
    <name evidence="4" type="ORF">HMPREF9696_02371</name>
</gene>
<evidence type="ECO:0000259" key="3">
    <source>
        <dbReference type="Pfam" id="PF22636"/>
    </source>
</evidence>
<sequence length="131" mass="14150">MSTLEKVTVGIPGETVVTVTHDMTVQHFLSTMPPVYATPVMILHMEKACTASIAGLLPDGHVSVGMEVNVRHLAATPIGRTVRVTSRVKQIDAKSVLFEVEAWDGSRKIGDGTHRRGVINVAAFEKRFGVS</sequence>
<organism evidence="4 5">
    <name type="scientific">Afipia clevelandensis ATCC 49720</name>
    <dbReference type="NCBI Taxonomy" id="883079"/>
    <lineage>
        <taxon>Bacteria</taxon>
        <taxon>Pseudomonadati</taxon>
        <taxon>Pseudomonadota</taxon>
        <taxon>Alphaproteobacteria</taxon>
        <taxon>Hyphomicrobiales</taxon>
        <taxon>Nitrobacteraceae</taxon>
        <taxon>Afipia</taxon>
    </lineage>
</organism>
<dbReference type="RefSeq" id="WP_002713237.1">
    <property type="nucleotide sequence ID" value="NZ_KB375281.1"/>
</dbReference>
<feature type="active site" evidence="1">
    <location>
        <position position="38"/>
    </location>
</feature>
<dbReference type="InterPro" id="IPR029069">
    <property type="entry name" value="HotDog_dom_sf"/>
</dbReference>
<dbReference type="Pfam" id="PF22636">
    <property type="entry name" value="FlK"/>
    <property type="match status" value="1"/>
</dbReference>
<name>K8P2Z0_9BRAD</name>
<dbReference type="EMBL" id="AGWY01000011">
    <property type="protein sequence ID" value="EKS35099.1"/>
    <property type="molecule type" value="Genomic_DNA"/>
</dbReference>
<protein>
    <recommendedName>
        <fullName evidence="3">Fluoroacetyl-CoA-specific thioesterase-like domain-containing protein</fullName>
    </recommendedName>
</protein>
<dbReference type="PIRSF" id="PIRSF014972">
    <property type="entry name" value="FlK"/>
    <property type="match status" value="1"/>
</dbReference>
<dbReference type="CDD" id="cd03440">
    <property type="entry name" value="hot_dog"/>
    <property type="match status" value="1"/>
</dbReference>
<dbReference type="HOGENOM" id="CLU_119426_0_1_5"/>
<dbReference type="PANTHER" id="PTHR36934:SF1">
    <property type="entry name" value="THIOESTERASE DOMAIN-CONTAINING PROTEIN"/>
    <property type="match status" value="1"/>
</dbReference>
<dbReference type="PATRIC" id="fig|883079.3.peg.2411"/>